<dbReference type="PROSITE" id="PS51257">
    <property type="entry name" value="PROKAR_LIPOPROTEIN"/>
    <property type="match status" value="1"/>
</dbReference>
<protein>
    <submittedName>
        <fullName evidence="1">Uncharacterized protein</fullName>
    </submittedName>
</protein>
<dbReference type="RefSeq" id="XP_033449703.1">
    <property type="nucleotide sequence ID" value="XM_033587451.1"/>
</dbReference>
<proteinExistence type="predicted"/>
<dbReference type="Proteomes" id="UP000800082">
    <property type="component" value="Unassembled WGS sequence"/>
</dbReference>
<gene>
    <name evidence="1" type="ORF">M421DRAFT_139160</name>
</gene>
<sequence length="84" mass="9211">MRSLRLQYICLHSWIGCGERPTALASAVGPLGNYPTGLGATHNARHASRPASKHVQPGFRAPVILERSLESLLWSRLVLVDVPR</sequence>
<dbReference type="AlphaFoldDB" id="A0A6A5RM08"/>
<name>A0A6A5RM08_9PLEO</name>
<evidence type="ECO:0000313" key="2">
    <source>
        <dbReference type="Proteomes" id="UP000800082"/>
    </source>
</evidence>
<dbReference type="GeneID" id="54345097"/>
<reference evidence="1" key="1">
    <citation type="journal article" date="2020" name="Stud. Mycol.">
        <title>101 Dothideomycetes genomes: a test case for predicting lifestyles and emergence of pathogens.</title>
        <authorList>
            <person name="Haridas S."/>
            <person name="Albert R."/>
            <person name="Binder M."/>
            <person name="Bloem J."/>
            <person name="Labutti K."/>
            <person name="Salamov A."/>
            <person name="Andreopoulos B."/>
            <person name="Baker S."/>
            <person name="Barry K."/>
            <person name="Bills G."/>
            <person name="Bluhm B."/>
            <person name="Cannon C."/>
            <person name="Castanera R."/>
            <person name="Culley D."/>
            <person name="Daum C."/>
            <person name="Ezra D."/>
            <person name="Gonzalez J."/>
            <person name="Henrissat B."/>
            <person name="Kuo A."/>
            <person name="Liang C."/>
            <person name="Lipzen A."/>
            <person name="Lutzoni F."/>
            <person name="Magnuson J."/>
            <person name="Mondo S."/>
            <person name="Nolan M."/>
            <person name="Ohm R."/>
            <person name="Pangilinan J."/>
            <person name="Park H.-J."/>
            <person name="Ramirez L."/>
            <person name="Alfaro M."/>
            <person name="Sun H."/>
            <person name="Tritt A."/>
            <person name="Yoshinaga Y."/>
            <person name="Zwiers L.-H."/>
            <person name="Turgeon B."/>
            <person name="Goodwin S."/>
            <person name="Spatafora J."/>
            <person name="Crous P."/>
            <person name="Grigoriev I."/>
        </authorList>
    </citation>
    <scope>NUCLEOTIDE SEQUENCE</scope>
    <source>
        <strain evidence="1">CBS 183.55</strain>
    </source>
</reference>
<organism evidence="1 2">
    <name type="scientific">Didymella exigua CBS 183.55</name>
    <dbReference type="NCBI Taxonomy" id="1150837"/>
    <lineage>
        <taxon>Eukaryota</taxon>
        <taxon>Fungi</taxon>
        <taxon>Dikarya</taxon>
        <taxon>Ascomycota</taxon>
        <taxon>Pezizomycotina</taxon>
        <taxon>Dothideomycetes</taxon>
        <taxon>Pleosporomycetidae</taxon>
        <taxon>Pleosporales</taxon>
        <taxon>Pleosporineae</taxon>
        <taxon>Didymellaceae</taxon>
        <taxon>Didymella</taxon>
    </lineage>
</organism>
<dbReference type="EMBL" id="ML978966">
    <property type="protein sequence ID" value="KAF1929455.1"/>
    <property type="molecule type" value="Genomic_DNA"/>
</dbReference>
<evidence type="ECO:0000313" key="1">
    <source>
        <dbReference type="EMBL" id="KAF1929455.1"/>
    </source>
</evidence>
<keyword evidence="2" id="KW-1185">Reference proteome</keyword>
<accession>A0A6A5RM08</accession>